<evidence type="ECO:0000313" key="2">
    <source>
        <dbReference type="Proteomes" id="UP000030408"/>
    </source>
</evidence>
<dbReference type="RefSeq" id="WP_036199984.1">
    <property type="nucleotide sequence ID" value="NZ_AVCY01000008.1"/>
</dbReference>
<dbReference type="EMBL" id="JPVO01000048">
    <property type="protein sequence ID" value="KGR75887.1"/>
    <property type="molecule type" value="Genomic_DNA"/>
</dbReference>
<dbReference type="STRING" id="1384057.CD33_08560"/>
<dbReference type="AlphaFoldDB" id="A0A0A3IM15"/>
<gene>
    <name evidence="1" type="ORF">CD33_08560</name>
</gene>
<evidence type="ECO:0000313" key="1">
    <source>
        <dbReference type="EMBL" id="KGR75887.1"/>
    </source>
</evidence>
<protein>
    <recommendedName>
        <fullName evidence="3">Nucleotide kinase</fullName>
    </recommendedName>
</protein>
<evidence type="ECO:0008006" key="3">
    <source>
        <dbReference type="Google" id="ProtNLM"/>
    </source>
</evidence>
<organism evidence="1 2">
    <name type="scientific">Ureibacillus sinduriensis BLB-1 = JCM 15800</name>
    <dbReference type="NCBI Taxonomy" id="1384057"/>
    <lineage>
        <taxon>Bacteria</taxon>
        <taxon>Bacillati</taxon>
        <taxon>Bacillota</taxon>
        <taxon>Bacilli</taxon>
        <taxon>Bacillales</taxon>
        <taxon>Caryophanaceae</taxon>
        <taxon>Ureibacillus</taxon>
    </lineage>
</organism>
<name>A0A0A3IM15_9BACL</name>
<keyword evidence="2" id="KW-1185">Reference proteome</keyword>
<dbReference type="Proteomes" id="UP000030408">
    <property type="component" value="Unassembled WGS sequence"/>
</dbReference>
<reference evidence="1 2" key="1">
    <citation type="submission" date="2014-02" db="EMBL/GenBank/DDBJ databases">
        <title>Draft genome sequence of Lysinibacillus sinduriensis JCM 15800.</title>
        <authorList>
            <person name="Zhang F."/>
            <person name="Wang G."/>
            <person name="Zhang L."/>
        </authorList>
    </citation>
    <scope>NUCLEOTIDE SEQUENCE [LARGE SCALE GENOMIC DNA]</scope>
    <source>
        <strain evidence="1 2">JCM 15800</strain>
    </source>
</reference>
<proteinExistence type="predicted"/>
<accession>A0A0A3IM15</accession>
<comment type="caution">
    <text evidence="1">The sequence shown here is derived from an EMBL/GenBank/DDBJ whole genome shotgun (WGS) entry which is preliminary data.</text>
</comment>
<dbReference type="eggNOG" id="COG1161">
    <property type="taxonomic scope" value="Bacteria"/>
</dbReference>
<sequence length="353" mass="40271">MSSTVTHFFGQALTGQGMKHVYKEIINEAKTVYLLKGAHGFTVADCLSKLGMYYGNKGLDIEYFHDPLFENTIQAVFVKEPHNILFLEATNLTIDSTGSDIQVVSLEECVDRQKLIEKQEDFLHLSNKKDEYYQKCFQALSNALKIHDDWEVETRRHMDWNGLDAKIDELIIKVFGGKKLEKRGKITHRLLGTLTPAGARDTVQSITQNLETRLFIKGYPGTGKSSMMKKLVDVAQERGFDARLVWCGLDSNSVDMVILPELKLCIFDSTEPHQYFPERTGDEIFDIASLCHPTEVEEANIKDIVAKYRSTMYDAVAYTNLYAETERIVRQLLDNAIIVDKFEEETAMLFQDI</sequence>